<keyword evidence="4 8" id="KW-0560">Oxidoreductase</keyword>
<dbReference type="InterPro" id="IPR001128">
    <property type="entry name" value="Cyt_P450"/>
</dbReference>
<evidence type="ECO:0000256" key="1">
    <source>
        <dbReference type="ARBA" id="ARBA00010617"/>
    </source>
</evidence>
<dbReference type="GO" id="GO:0020037">
    <property type="term" value="F:heme binding"/>
    <property type="evidence" value="ECO:0007669"/>
    <property type="project" value="InterPro"/>
</dbReference>
<name>A0A285CQG8_9RHOB</name>
<comment type="similarity">
    <text evidence="1 8">Belongs to the cytochrome P450 family.</text>
</comment>
<dbReference type="PRINTS" id="PR00359">
    <property type="entry name" value="BP450"/>
</dbReference>
<sequence>MQDLSQSPTDRRFVQNPYRFYETARAAGPFFFWNDLGLPCTTSHAAVNAILRDRRFGREPPPTARQPPPEHLKAFQQVEDHSMLELEPPRHTRLRGLVLRAFTARRIAAMAPEIATLAHRLIDDLPDPETDLIPGFCQRLPITLIARLIGIPESLAPELLRWSSAMVAMYQTGRSRAVEERAATAAAIFTEFLNLHIKARRTRPADDLLTHLIAAESDGAKLSPDEVISTCILILNAGHEAAVHAIGNAVATLLTQATPPEALCTPNIARTVEELLRFNPPLHLFRRTAYANAEIMGQPIPQGATVGLLLAAANRDPGHWHRPHHFRWTRPEHAHLAFGAGIHFCLGAPLARLELATALPILFTRLPGLRLTRRPRYAATWHFRGLERLPVTR</sequence>
<comment type="function">
    <text evidence="7">Cytochromes P450 are a group of heme-thiolate monooxygenases. They oxidize a variety of structurally unrelated compounds, including steroids, fatty acids, and xenobiotics.</text>
</comment>
<dbReference type="RefSeq" id="WP_097029748.1">
    <property type="nucleotide sequence ID" value="NZ_OAOQ01000003.1"/>
</dbReference>
<dbReference type="GO" id="GO:0005506">
    <property type="term" value="F:iron ion binding"/>
    <property type="evidence" value="ECO:0007669"/>
    <property type="project" value="InterPro"/>
</dbReference>
<dbReference type="EMBL" id="OAOQ01000003">
    <property type="protein sequence ID" value="SNX69306.1"/>
    <property type="molecule type" value="Genomic_DNA"/>
</dbReference>
<evidence type="ECO:0000256" key="3">
    <source>
        <dbReference type="ARBA" id="ARBA00022723"/>
    </source>
</evidence>
<accession>A0A285CQG8</accession>
<evidence type="ECO:0000256" key="8">
    <source>
        <dbReference type="RuleBase" id="RU000461"/>
    </source>
</evidence>
<evidence type="ECO:0000256" key="5">
    <source>
        <dbReference type="ARBA" id="ARBA00023004"/>
    </source>
</evidence>
<evidence type="ECO:0000313" key="10">
    <source>
        <dbReference type="Proteomes" id="UP000219467"/>
    </source>
</evidence>
<evidence type="ECO:0000313" key="9">
    <source>
        <dbReference type="EMBL" id="SNX69306.1"/>
    </source>
</evidence>
<dbReference type="Proteomes" id="UP000219467">
    <property type="component" value="Unassembled WGS sequence"/>
</dbReference>
<dbReference type="SUPFAM" id="SSF48264">
    <property type="entry name" value="Cytochrome P450"/>
    <property type="match status" value="1"/>
</dbReference>
<proteinExistence type="inferred from homology"/>
<dbReference type="InterPro" id="IPR017972">
    <property type="entry name" value="Cyt_P450_CS"/>
</dbReference>
<dbReference type="PANTHER" id="PTHR46696">
    <property type="entry name" value="P450, PUTATIVE (EUROFUNG)-RELATED"/>
    <property type="match status" value="1"/>
</dbReference>
<dbReference type="PANTHER" id="PTHR46696:SF1">
    <property type="entry name" value="CYTOCHROME P450 YJIB-RELATED"/>
    <property type="match status" value="1"/>
</dbReference>
<organism evidence="9 10">
    <name type="scientific">Cereibacter ovatus</name>
    <dbReference type="NCBI Taxonomy" id="439529"/>
    <lineage>
        <taxon>Bacteria</taxon>
        <taxon>Pseudomonadati</taxon>
        <taxon>Pseudomonadota</taxon>
        <taxon>Alphaproteobacteria</taxon>
        <taxon>Rhodobacterales</taxon>
        <taxon>Paracoccaceae</taxon>
        <taxon>Cereibacter</taxon>
    </lineage>
</organism>
<dbReference type="OrthoDB" id="9801155at2"/>
<evidence type="ECO:0000256" key="4">
    <source>
        <dbReference type="ARBA" id="ARBA00023002"/>
    </source>
</evidence>
<evidence type="ECO:0000256" key="6">
    <source>
        <dbReference type="ARBA" id="ARBA00023033"/>
    </source>
</evidence>
<dbReference type="GO" id="GO:0016705">
    <property type="term" value="F:oxidoreductase activity, acting on paired donors, with incorporation or reduction of molecular oxygen"/>
    <property type="evidence" value="ECO:0007669"/>
    <property type="project" value="InterPro"/>
</dbReference>
<gene>
    <name evidence="9" type="ORF">SAMN05878503_103294</name>
</gene>
<keyword evidence="5 8" id="KW-0408">Iron</keyword>
<dbReference type="InterPro" id="IPR002397">
    <property type="entry name" value="Cyt_P450_B"/>
</dbReference>
<keyword evidence="2 8" id="KW-0349">Heme</keyword>
<keyword evidence="3 8" id="KW-0479">Metal-binding</keyword>
<keyword evidence="10" id="KW-1185">Reference proteome</keyword>
<protein>
    <submittedName>
        <fullName evidence="9">Unspecific monooxygenase</fullName>
    </submittedName>
</protein>
<dbReference type="CDD" id="cd20625">
    <property type="entry name" value="CYP164-like"/>
    <property type="match status" value="1"/>
</dbReference>
<evidence type="ECO:0000256" key="2">
    <source>
        <dbReference type="ARBA" id="ARBA00022617"/>
    </source>
</evidence>
<dbReference type="InterPro" id="IPR036396">
    <property type="entry name" value="Cyt_P450_sf"/>
</dbReference>
<dbReference type="GO" id="GO:0004497">
    <property type="term" value="F:monooxygenase activity"/>
    <property type="evidence" value="ECO:0007669"/>
    <property type="project" value="UniProtKB-KW"/>
</dbReference>
<keyword evidence="6 8" id="KW-0503">Monooxygenase</keyword>
<dbReference type="FunFam" id="1.10.630.10:FF:000018">
    <property type="entry name" value="Cytochrome P450 monooxygenase"/>
    <property type="match status" value="1"/>
</dbReference>
<dbReference type="Gene3D" id="1.10.630.10">
    <property type="entry name" value="Cytochrome P450"/>
    <property type="match status" value="1"/>
</dbReference>
<dbReference type="Pfam" id="PF00067">
    <property type="entry name" value="p450"/>
    <property type="match status" value="1"/>
</dbReference>
<dbReference type="PROSITE" id="PS00086">
    <property type="entry name" value="CYTOCHROME_P450"/>
    <property type="match status" value="1"/>
</dbReference>
<dbReference type="AlphaFoldDB" id="A0A285CQG8"/>
<evidence type="ECO:0000256" key="7">
    <source>
        <dbReference type="ARBA" id="ARBA00043906"/>
    </source>
</evidence>
<reference evidence="10" key="1">
    <citation type="submission" date="2017-08" db="EMBL/GenBank/DDBJ databases">
        <authorList>
            <person name="Varghese N."/>
            <person name="Submissions S."/>
        </authorList>
    </citation>
    <scope>NUCLEOTIDE SEQUENCE [LARGE SCALE GENOMIC DNA]</scope>
    <source>
        <strain evidence="10">JA234</strain>
    </source>
</reference>